<dbReference type="Gene3D" id="3.30.160.60">
    <property type="entry name" value="Classic Zinc Finger"/>
    <property type="match status" value="3"/>
</dbReference>
<dbReference type="InterPro" id="IPR050331">
    <property type="entry name" value="Zinc_finger"/>
</dbReference>
<dbReference type="Pfam" id="PF00096">
    <property type="entry name" value="zf-C2H2"/>
    <property type="match status" value="1"/>
</dbReference>
<dbReference type="PANTHER" id="PTHR16515:SF20">
    <property type="entry name" value="PR DOMAIN ZINC FINGER PROTEIN 12"/>
    <property type="match status" value="1"/>
</dbReference>
<dbReference type="InterPro" id="IPR013087">
    <property type="entry name" value="Znf_C2H2_type"/>
</dbReference>
<gene>
    <name evidence="4" type="ORF">MAR_033779</name>
    <name evidence="5" type="ORF">MAR_033780</name>
</gene>
<dbReference type="InterPro" id="IPR046341">
    <property type="entry name" value="SET_dom_sf"/>
</dbReference>
<dbReference type="Gene3D" id="2.170.270.10">
    <property type="entry name" value="SET domain"/>
    <property type="match status" value="1"/>
</dbReference>
<keyword evidence="6" id="KW-1185">Reference proteome</keyword>
<dbReference type="Pfam" id="PF12874">
    <property type="entry name" value="zf-met"/>
    <property type="match status" value="1"/>
</dbReference>
<organism evidence="4 6">
    <name type="scientific">Mya arenaria</name>
    <name type="common">Soft-shell clam</name>
    <dbReference type="NCBI Taxonomy" id="6604"/>
    <lineage>
        <taxon>Eukaryota</taxon>
        <taxon>Metazoa</taxon>
        <taxon>Spiralia</taxon>
        <taxon>Lophotrochozoa</taxon>
        <taxon>Mollusca</taxon>
        <taxon>Bivalvia</taxon>
        <taxon>Autobranchia</taxon>
        <taxon>Heteroconchia</taxon>
        <taxon>Euheterodonta</taxon>
        <taxon>Imparidentia</taxon>
        <taxon>Neoheterodontei</taxon>
        <taxon>Myida</taxon>
        <taxon>Myoidea</taxon>
        <taxon>Myidae</taxon>
        <taxon>Mya</taxon>
    </lineage>
</organism>
<feature type="non-terminal residue" evidence="4">
    <location>
        <position position="197"/>
    </location>
</feature>
<evidence type="ECO:0000259" key="3">
    <source>
        <dbReference type="PROSITE" id="PS00028"/>
    </source>
</evidence>
<accession>A0ABY7G9Z5</accession>
<dbReference type="PROSITE" id="PS00028">
    <property type="entry name" value="ZINC_FINGER_C2H2_1"/>
    <property type="match status" value="3"/>
</dbReference>
<feature type="domain" description="C2H2-type" evidence="3">
    <location>
        <begin position="109"/>
        <end position="131"/>
    </location>
</feature>
<dbReference type="SMART" id="SM00355">
    <property type="entry name" value="ZnF_C2H2"/>
    <property type="match status" value="3"/>
</dbReference>
<protein>
    <submittedName>
        <fullName evidence="4">PRD12-like protein</fullName>
    </submittedName>
</protein>
<evidence type="ECO:0000256" key="1">
    <source>
        <dbReference type="ARBA" id="ARBA00023015"/>
    </source>
</evidence>
<evidence type="ECO:0000256" key="2">
    <source>
        <dbReference type="ARBA" id="ARBA00023163"/>
    </source>
</evidence>
<dbReference type="Proteomes" id="UP001164746">
    <property type="component" value="Chromosome 17"/>
</dbReference>
<reference evidence="4" key="1">
    <citation type="submission" date="2022-11" db="EMBL/GenBank/DDBJ databases">
        <title>Centuries of genome instability and evolution in soft-shell clam transmissible cancer (bioRxiv).</title>
        <authorList>
            <person name="Hart S.F.M."/>
            <person name="Yonemitsu M.A."/>
            <person name="Giersch R.M."/>
            <person name="Beal B.F."/>
            <person name="Arriagada G."/>
            <person name="Davis B.W."/>
            <person name="Ostrander E.A."/>
            <person name="Goff S.P."/>
            <person name="Metzger M.J."/>
        </authorList>
    </citation>
    <scope>NUCLEOTIDE SEQUENCE</scope>
    <source>
        <strain evidence="4">MELC-2E11</strain>
        <tissue evidence="4">Siphon/mantle</tissue>
    </source>
</reference>
<dbReference type="InterPro" id="IPR036236">
    <property type="entry name" value="Znf_C2H2_sf"/>
</dbReference>
<keyword evidence="1" id="KW-0805">Transcription regulation</keyword>
<feature type="domain" description="C2H2-type" evidence="3">
    <location>
        <begin position="137"/>
        <end position="157"/>
    </location>
</feature>
<dbReference type="InterPro" id="IPR001214">
    <property type="entry name" value="SET_dom"/>
</dbReference>
<dbReference type="PANTHER" id="PTHR16515">
    <property type="entry name" value="PR DOMAIN ZINC FINGER PROTEIN"/>
    <property type="match status" value="1"/>
</dbReference>
<feature type="domain" description="C2H2-type" evidence="3">
    <location>
        <begin position="165"/>
        <end position="187"/>
    </location>
</feature>
<name>A0ABY7G9Z5_MYAAR</name>
<evidence type="ECO:0000313" key="6">
    <source>
        <dbReference type="Proteomes" id="UP001164746"/>
    </source>
</evidence>
<sequence length="197" mass="21884">EVIPTPPEVAILPSTVPGADVGVYSTGIIKRGTEMGPFPGVYVSPWGGGGRETYTEAWEILNSDGSVLAYLTAVGCPANWLTHMQCARATQEVNQILDTDRKSCARWLCVVCKRGFNSRSNLRSHMRIHTHERPFTCKYCARKFSQSSTLRNHIRLHTGEKPYTCVTCRSSYSQLAGLRAHQRSSAHRPGKNKHIVV</sequence>
<proteinExistence type="predicted"/>
<keyword evidence="2" id="KW-0804">Transcription</keyword>
<dbReference type="Pfam" id="PF21549">
    <property type="entry name" value="PRDM2_PR"/>
    <property type="match status" value="1"/>
</dbReference>
<dbReference type="SUPFAM" id="SSF57667">
    <property type="entry name" value="beta-beta-alpha zinc fingers"/>
    <property type="match status" value="2"/>
</dbReference>
<dbReference type="EMBL" id="CP111028">
    <property type="protein sequence ID" value="WAR31237.1"/>
    <property type="molecule type" value="Genomic_DNA"/>
</dbReference>
<dbReference type="EMBL" id="CP111028">
    <property type="protein sequence ID" value="WAR31238.1"/>
    <property type="molecule type" value="Genomic_DNA"/>
</dbReference>
<evidence type="ECO:0000313" key="5">
    <source>
        <dbReference type="EMBL" id="WAR31238.1"/>
    </source>
</evidence>
<evidence type="ECO:0000313" key="4">
    <source>
        <dbReference type="EMBL" id="WAR31237.1"/>
    </source>
</evidence>